<name>A0ACC7P535_9BACL</name>
<dbReference type="EMBL" id="JBJURJ010000014">
    <property type="protein sequence ID" value="MFM9330689.1"/>
    <property type="molecule type" value="Genomic_DNA"/>
</dbReference>
<organism evidence="1 2">
    <name type="scientific">Paenibacillus mesotrionivorans</name>
    <dbReference type="NCBI Taxonomy" id="3160968"/>
    <lineage>
        <taxon>Bacteria</taxon>
        <taxon>Bacillati</taxon>
        <taxon>Bacillota</taxon>
        <taxon>Bacilli</taxon>
        <taxon>Bacillales</taxon>
        <taxon>Paenibacillaceae</taxon>
        <taxon>Paenibacillus</taxon>
    </lineage>
</organism>
<keyword evidence="2" id="KW-1185">Reference proteome</keyword>
<reference evidence="1" key="1">
    <citation type="submission" date="2024-12" db="EMBL/GenBank/DDBJ databases">
        <authorList>
            <person name="Wu N."/>
        </authorList>
    </citation>
    <scope>NUCLEOTIDE SEQUENCE</scope>
    <source>
        <strain evidence="1">P15</strain>
    </source>
</reference>
<evidence type="ECO:0000313" key="1">
    <source>
        <dbReference type="EMBL" id="MFM9330689.1"/>
    </source>
</evidence>
<comment type="caution">
    <text evidence="1">The sequence shown here is derived from an EMBL/GenBank/DDBJ whole genome shotgun (WGS) entry which is preliminary data.</text>
</comment>
<protein>
    <submittedName>
        <fullName evidence="1">S-layer homology domain-containing protein</fullName>
    </submittedName>
</protein>
<proteinExistence type="predicted"/>
<evidence type="ECO:0000313" key="2">
    <source>
        <dbReference type="Proteomes" id="UP001631969"/>
    </source>
</evidence>
<accession>A0ACC7P535</accession>
<dbReference type="Proteomes" id="UP001631969">
    <property type="component" value="Unassembled WGS sequence"/>
</dbReference>
<gene>
    <name evidence="1" type="ORF">ACI1P1_20570</name>
</gene>
<sequence length="1305" mass="141188">MRRLYSKWISMIVAFCIIATIFPILPMTANAASTPGVPSFFYPSNSNLLATANKDPGSTTDGLANFAYRVTSSNLTITGSFQSVTSDSIKVLVENLVSSGSNTWKVDKQSAKAANATGVTFEIPSLQLFSGYNRITVSGTLNGDTKSDVFYVFYDDAPYLKSLKVIAPGLADPIDLNEGTVRVISKPVNDANYRMFIYLQGIAANATSVTVNSTVTRTTEEGNFVTPQIELKPGENTITMSINNGSDNVGISRKVYYYDPESPFLDIQMKHIAGTVTEGPSTLLGTQPPYFTAGTDGINSAGELKVSMLVPYKTILSTADFINPAYTTATAQFSGSTTSQPLTLDIAGLAAGEEQKIIYDSLGNPEFVSMTFNVKGLVIPGTAKGVQSFTLNLQYKNGSKAFGVLSSALAFNIYRGNTVVNKVELLETNGNTYGNSLGELNGKEVLDSSFYVRVTADKSIGTASLKATLLPLGITALTVDTAIDTTDPTQKIYKISGLPAGAQQIQFWFDSSDSRYVASVNYVTKIYIQVAGIYDQQVINVDSSSNAPTDSVATITFNGFNSIVDAGYILNGTSKAFATLTGGNTASVTLSVNSTAADANKLMYGENVFTVRGYNRVGSETVLIEKVIRLYVIDSNQPGFTQFKPLDPIGMGSSVPSLSDALTAPLKQIMYDKALDKYTTKAKDYGIIFQGSGAVKATVLRNGERFAEFTLTDSAITNTSAGSVTADFTGNSKSFTIRIRNLSINSTNTDTYSVELMNRPGAKSIRKLDIARQLSDVVYWAPVPTVGDRIVVNKNFVQFDIEAEGATSVLVDGVTATPRQGLADRYVYTYNGLKANKETKIKVTINRASGVKTDSISVFYTGTVQVGSQYMEQLTSKHSMFGGSVQLAFEKGTVLKTAKPGPLETVKYYDKQKLLFGIADPIDGVVERMNDYGQLTAYANTSENKGPLIPVHPSMKALFTEQYQTLKFTSISPVYWISGGLGESSSTSVGGAKPAVDGIQPYLELGGFAQNVLYGGNRKIIPSKSGTITLKFDDNLVSEAGTIVTVFRMTDNGIWTNIGGAVNVKDNTITAKFDDFGYYKVMKLRESFNDVTNHAWARNTIDALFSKGIMRRINFDQFGVDNYITRGEFAALMVRALQLPINSDSNFTFYDVPNTGDLDLYGPMELWKYAEIETAARSGIVSGTQDRYFDVNGRITRQDAAVMIARAMELKLPANDSANSTTKKLLNSLEKLFTDAANIQYYARPSVSAVNSNGIMEGRPNALLEGEKKPTASFVPEANLTRAEAATIVLRVMKKKTKVFPANFN</sequence>